<name>A0ABQ5EHD9_9ASTR</name>
<keyword evidence="1" id="KW-1133">Transmembrane helix</keyword>
<proteinExistence type="predicted"/>
<gene>
    <name evidence="2" type="ORF">Tco_0976443</name>
</gene>
<feature type="transmembrane region" description="Helical" evidence="1">
    <location>
        <begin position="16"/>
        <end position="34"/>
    </location>
</feature>
<keyword evidence="3" id="KW-1185">Reference proteome</keyword>
<reference evidence="2" key="1">
    <citation type="journal article" date="2022" name="Int. J. Mol. Sci.">
        <title>Draft Genome of Tanacetum Coccineum: Genomic Comparison of Closely Related Tanacetum-Family Plants.</title>
        <authorList>
            <person name="Yamashiro T."/>
            <person name="Shiraishi A."/>
            <person name="Nakayama K."/>
            <person name="Satake H."/>
        </authorList>
    </citation>
    <scope>NUCLEOTIDE SEQUENCE</scope>
</reference>
<dbReference type="EMBL" id="BQNB010016308">
    <property type="protein sequence ID" value="GJT50286.1"/>
    <property type="molecule type" value="Genomic_DNA"/>
</dbReference>
<accession>A0ABQ5EHD9</accession>
<comment type="caution">
    <text evidence="2">The sequence shown here is derived from an EMBL/GenBank/DDBJ whole genome shotgun (WGS) entry which is preliminary data.</text>
</comment>
<reference evidence="2" key="2">
    <citation type="submission" date="2022-01" db="EMBL/GenBank/DDBJ databases">
        <authorList>
            <person name="Yamashiro T."/>
            <person name="Shiraishi A."/>
            <person name="Satake H."/>
            <person name="Nakayama K."/>
        </authorList>
    </citation>
    <scope>NUCLEOTIDE SEQUENCE</scope>
</reference>
<keyword evidence="1" id="KW-0472">Membrane</keyword>
<protein>
    <submittedName>
        <fullName evidence="2">Uncharacterized protein</fullName>
    </submittedName>
</protein>
<evidence type="ECO:0000313" key="3">
    <source>
        <dbReference type="Proteomes" id="UP001151760"/>
    </source>
</evidence>
<evidence type="ECO:0000256" key="1">
    <source>
        <dbReference type="SAM" id="Phobius"/>
    </source>
</evidence>
<sequence length="381" mass="42289">MKSHHRLCPRVERNDLYFVRISLFFYISPFSFMIDRVNLLFSDKLCGVINAIQIIVTGVFGFHGFPNVEEIPNRLKRESGIRLILAPKSAKAFFTAKGPIRHGSVKLPGSPFFGKIEAAHLRHPFVASCLGKGKVGTSFSVVLSAWLAGVDCNGAGKGGSRVLTPDLVVIAKVGASGLGVCFSQSWKRFRRIAHASPYGDGHRRSDRTSEGKGGHRYLPRVSIPAQLGCSVYILRPLGSSTVVLNKVALRPQWKKHSWVVTGRPTDHLGIGRILLFDSTPLLRYIVVKDLYQKPFLYSMMKDLFDQVLETDPSAFDGFIGPLSESEDHISEGRGASHWKEVIKKSRYELIPCRNLGGGYFKKLKIHSGLSLGKHFCLQKSL</sequence>
<organism evidence="2 3">
    <name type="scientific">Tanacetum coccineum</name>
    <dbReference type="NCBI Taxonomy" id="301880"/>
    <lineage>
        <taxon>Eukaryota</taxon>
        <taxon>Viridiplantae</taxon>
        <taxon>Streptophyta</taxon>
        <taxon>Embryophyta</taxon>
        <taxon>Tracheophyta</taxon>
        <taxon>Spermatophyta</taxon>
        <taxon>Magnoliopsida</taxon>
        <taxon>eudicotyledons</taxon>
        <taxon>Gunneridae</taxon>
        <taxon>Pentapetalae</taxon>
        <taxon>asterids</taxon>
        <taxon>campanulids</taxon>
        <taxon>Asterales</taxon>
        <taxon>Asteraceae</taxon>
        <taxon>Asteroideae</taxon>
        <taxon>Anthemideae</taxon>
        <taxon>Anthemidinae</taxon>
        <taxon>Tanacetum</taxon>
    </lineage>
</organism>
<keyword evidence="1" id="KW-0812">Transmembrane</keyword>
<dbReference type="Proteomes" id="UP001151760">
    <property type="component" value="Unassembled WGS sequence"/>
</dbReference>
<evidence type="ECO:0000313" key="2">
    <source>
        <dbReference type="EMBL" id="GJT50286.1"/>
    </source>
</evidence>